<feature type="compositionally biased region" description="Basic and acidic residues" evidence="1">
    <location>
        <begin position="102"/>
        <end position="131"/>
    </location>
</feature>
<proteinExistence type="predicted"/>
<accession>A0A9P1GFA2</accession>
<dbReference type="EMBL" id="CAMXCT030004301">
    <property type="protein sequence ID" value="CAL4795814.1"/>
    <property type="molecule type" value="Genomic_DNA"/>
</dbReference>
<evidence type="ECO:0000256" key="1">
    <source>
        <dbReference type="SAM" id="MobiDB-lite"/>
    </source>
</evidence>
<feature type="signal peptide" evidence="2">
    <location>
        <begin position="1"/>
        <end position="18"/>
    </location>
</feature>
<keyword evidence="5" id="KW-1185">Reference proteome</keyword>
<name>A0A9P1GFA2_9DINO</name>
<gene>
    <name evidence="3" type="ORF">C1SCF055_LOCUS33944</name>
</gene>
<sequence>MPLARVFLFFVSSPTSRCVVAVSMVDEVAGESTVIVDAIGELLTDALQLSDEDVTLSSAAASKVHRRGSRHRGRDAPRHAASGAIALRKQSHDQQPAELLELDEKMVDEKKEASDVPRTKMMRSEHAQKHR</sequence>
<organism evidence="3">
    <name type="scientific">Cladocopium goreaui</name>
    <dbReference type="NCBI Taxonomy" id="2562237"/>
    <lineage>
        <taxon>Eukaryota</taxon>
        <taxon>Sar</taxon>
        <taxon>Alveolata</taxon>
        <taxon>Dinophyceae</taxon>
        <taxon>Suessiales</taxon>
        <taxon>Symbiodiniaceae</taxon>
        <taxon>Cladocopium</taxon>
    </lineage>
</organism>
<dbReference type="AlphaFoldDB" id="A0A9P1GFA2"/>
<evidence type="ECO:0000256" key="2">
    <source>
        <dbReference type="SAM" id="SignalP"/>
    </source>
</evidence>
<evidence type="ECO:0000313" key="3">
    <source>
        <dbReference type="EMBL" id="CAI4008502.1"/>
    </source>
</evidence>
<protein>
    <recommendedName>
        <fullName evidence="6">Secreted protein</fullName>
    </recommendedName>
</protein>
<dbReference type="EMBL" id="CAMXCT020004301">
    <property type="protein sequence ID" value="CAL1161877.1"/>
    <property type="molecule type" value="Genomic_DNA"/>
</dbReference>
<evidence type="ECO:0000313" key="5">
    <source>
        <dbReference type="Proteomes" id="UP001152797"/>
    </source>
</evidence>
<comment type="caution">
    <text evidence="3">The sequence shown here is derived from an EMBL/GenBank/DDBJ whole genome shotgun (WGS) entry which is preliminary data.</text>
</comment>
<evidence type="ECO:0008006" key="6">
    <source>
        <dbReference type="Google" id="ProtNLM"/>
    </source>
</evidence>
<evidence type="ECO:0000313" key="4">
    <source>
        <dbReference type="EMBL" id="CAL1161877.1"/>
    </source>
</evidence>
<feature type="compositionally biased region" description="Basic residues" evidence="1">
    <location>
        <begin position="63"/>
        <end position="73"/>
    </location>
</feature>
<dbReference type="Proteomes" id="UP001152797">
    <property type="component" value="Unassembled WGS sequence"/>
</dbReference>
<keyword evidence="2" id="KW-0732">Signal</keyword>
<reference evidence="4" key="2">
    <citation type="submission" date="2024-04" db="EMBL/GenBank/DDBJ databases">
        <authorList>
            <person name="Chen Y."/>
            <person name="Shah S."/>
            <person name="Dougan E. K."/>
            <person name="Thang M."/>
            <person name="Chan C."/>
        </authorList>
    </citation>
    <scope>NUCLEOTIDE SEQUENCE [LARGE SCALE GENOMIC DNA]</scope>
</reference>
<feature type="chain" id="PRO_5043272791" description="Secreted protein" evidence="2">
    <location>
        <begin position="19"/>
        <end position="131"/>
    </location>
</feature>
<feature type="region of interest" description="Disordered" evidence="1">
    <location>
        <begin position="58"/>
        <end position="131"/>
    </location>
</feature>
<reference evidence="3" key="1">
    <citation type="submission" date="2022-10" db="EMBL/GenBank/DDBJ databases">
        <authorList>
            <person name="Chen Y."/>
            <person name="Dougan E. K."/>
            <person name="Chan C."/>
            <person name="Rhodes N."/>
            <person name="Thang M."/>
        </authorList>
    </citation>
    <scope>NUCLEOTIDE SEQUENCE</scope>
</reference>
<dbReference type="EMBL" id="CAMXCT010004301">
    <property type="protein sequence ID" value="CAI4008502.1"/>
    <property type="molecule type" value="Genomic_DNA"/>
</dbReference>